<accession>A0A2B4SKE0</accession>
<dbReference type="Proteomes" id="UP000225706">
    <property type="component" value="Unassembled WGS sequence"/>
</dbReference>
<organism evidence="1 2">
    <name type="scientific">Stylophora pistillata</name>
    <name type="common">Smooth cauliflower coral</name>
    <dbReference type="NCBI Taxonomy" id="50429"/>
    <lineage>
        <taxon>Eukaryota</taxon>
        <taxon>Metazoa</taxon>
        <taxon>Cnidaria</taxon>
        <taxon>Anthozoa</taxon>
        <taxon>Hexacorallia</taxon>
        <taxon>Scleractinia</taxon>
        <taxon>Astrocoeniina</taxon>
        <taxon>Pocilloporidae</taxon>
        <taxon>Stylophora</taxon>
    </lineage>
</organism>
<dbReference type="SUPFAM" id="SSF52266">
    <property type="entry name" value="SGNH hydrolase"/>
    <property type="match status" value="2"/>
</dbReference>
<dbReference type="OrthoDB" id="5951887at2759"/>
<keyword evidence="2" id="KW-1185">Reference proteome</keyword>
<dbReference type="Gene3D" id="3.40.50.1110">
    <property type="entry name" value="SGNH hydrolase"/>
    <property type="match status" value="1"/>
</dbReference>
<sequence length="901" mass="100802">MASKPWNSGVFQRKGTTSRLKNVILRSLQGENIGIAIMGGSISAGAGLTYDGEDLRGLYYRVFSDWWRKIVLPLTGSSIKLSNLAMGGTSSNFYAFCYSVFLNPETDMDLAFLDFTVNDYVQFKNCKFPMALPLEQLTREVLSEGSSPAVMFVNFVQGDVKRPKCENLENHGQTLLAKHYGITTFSLRKFLCSGFSAKQKNLSKMFATDGNHISIIGHAQMAFMMINHVRQLMLNVLDGLMTTMKGKVTAEKLSLPSIGDRIILPDCPLKFKNLPETLFKSYCQNLCEHPRCFTQITPDCTSNITANQSLQVNAIGTFGFEAIQKVPINSVLLPNATCEAKQRSLENHDQQFNEIQTHRTDAYGGWKSKSKNSMLELEILIPFTSLSKQCIMEGETPARMVAIAVRTRVTCGAVQEREDCHSSLHNKQSEVRDKLPAKNLTKIYTLKHSLQRNPFDIWYFKDKFKSLEDLLLTTEKYNNQIVERQTTKYRLRNVMGKVLLGQDIGLIVMGGSTSAGGGLINDFSNLKGVYYRVFVDWWQKAIQPFTGSRVKLRNLAVGGTSSDFFYYCYKTLMRPEDNSDIIFLELSINDYLQFKDSKKPSASSLEKLTRQLLEEKSSPAVVYVNFTPGSNNIPICDNLENHGQTMLAWHYGITSFSMRESLCSNDGDRQFPAFFASDGNHSGNIAQAQIAMMIINNVRNTLLDTITNTHRGLFYLRCIDLPRPVYFAGKQGSVPGPLCYSHLTPDVSSTFFNPSLSVTEIEITGFKRTRNLPISVAGSSPLEKKLRPVRTDGFGGWEAEKVNSTLQLKIDFPFDGISGDNQTRDVIVAFRTNGYGGKAEVSLDKRNKSFYADAYSIFGYTRLVKVARRVTPGSHNLSFKIVKSGKFALCGIMTAGPEPEP</sequence>
<dbReference type="PANTHER" id="PTHR34407:SF1">
    <property type="entry name" value="SGNH HYDROLASE-TYPE ESTERASE DOMAIN-CONTAINING PROTEIN"/>
    <property type="match status" value="1"/>
</dbReference>
<name>A0A2B4SKE0_STYPI</name>
<evidence type="ECO:0008006" key="3">
    <source>
        <dbReference type="Google" id="ProtNLM"/>
    </source>
</evidence>
<reference evidence="2" key="1">
    <citation type="journal article" date="2017" name="bioRxiv">
        <title>Comparative analysis of the genomes of Stylophora pistillata and Acropora digitifera provides evidence for extensive differences between species of corals.</title>
        <authorList>
            <person name="Voolstra C.R."/>
            <person name="Li Y."/>
            <person name="Liew Y.J."/>
            <person name="Baumgarten S."/>
            <person name="Zoccola D."/>
            <person name="Flot J.-F."/>
            <person name="Tambutte S."/>
            <person name="Allemand D."/>
            <person name="Aranda M."/>
        </authorList>
    </citation>
    <scope>NUCLEOTIDE SEQUENCE [LARGE SCALE GENOMIC DNA]</scope>
</reference>
<evidence type="ECO:0000313" key="1">
    <source>
        <dbReference type="EMBL" id="PFX29553.1"/>
    </source>
</evidence>
<gene>
    <name evidence="1" type="ORF">AWC38_SpisGene5681</name>
</gene>
<dbReference type="CDD" id="cd00229">
    <property type="entry name" value="SGNH_hydrolase"/>
    <property type="match status" value="2"/>
</dbReference>
<comment type="caution">
    <text evidence="1">The sequence shown here is derived from an EMBL/GenBank/DDBJ whole genome shotgun (WGS) entry which is preliminary data.</text>
</comment>
<dbReference type="PANTHER" id="PTHR34407">
    <property type="entry name" value="EXPRESSED PROTEIN"/>
    <property type="match status" value="1"/>
</dbReference>
<evidence type="ECO:0000313" key="2">
    <source>
        <dbReference type="Proteomes" id="UP000225706"/>
    </source>
</evidence>
<protein>
    <recommendedName>
        <fullName evidence="3">SGNH hydrolase-type esterase domain-containing protein</fullName>
    </recommendedName>
</protein>
<dbReference type="EMBL" id="LSMT01000064">
    <property type="protein sequence ID" value="PFX29553.1"/>
    <property type="molecule type" value="Genomic_DNA"/>
</dbReference>
<dbReference type="InterPro" id="IPR036514">
    <property type="entry name" value="SGNH_hydro_sf"/>
</dbReference>
<proteinExistence type="predicted"/>
<dbReference type="AlphaFoldDB" id="A0A2B4SKE0"/>